<evidence type="ECO:0000256" key="1">
    <source>
        <dbReference type="SAM" id="MobiDB-lite"/>
    </source>
</evidence>
<protein>
    <submittedName>
        <fullName evidence="3">E3 ubiquitin-protein ligase TRIP12</fullName>
    </submittedName>
</protein>
<reference evidence="3" key="1">
    <citation type="submission" date="2016-11" db="UniProtKB">
        <authorList>
            <consortium name="WormBaseParasite"/>
        </authorList>
    </citation>
    <scope>IDENTIFICATION</scope>
</reference>
<dbReference type="Proteomes" id="UP000095280">
    <property type="component" value="Unplaced"/>
</dbReference>
<feature type="compositionally biased region" description="Low complexity" evidence="1">
    <location>
        <begin position="101"/>
        <end position="112"/>
    </location>
</feature>
<dbReference type="AlphaFoldDB" id="A0A1I8G1F9"/>
<organism evidence="2 3">
    <name type="scientific">Macrostomum lignano</name>
    <dbReference type="NCBI Taxonomy" id="282301"/>
    <lineage>
        <taxon>Eukaryota</taxon>
        <taxon>Metazoa</taxon>
        <taxon>Spiralia</taxon>
        <taxon>Lophotrochozoa</taxon>
        <taxon>Platyhelminthes</taxon>
        <taxon>Rhabditophora</taxon>
        <taxon>Macrostomorpha</taxon>
        <taxon>Macrostomida</taxon>
        <taxon>Macrostomidae</taxon>
        <taxon>Macrostomum</taxon>
    </lineage>
</organism>
<keyword evidence="2" id="KW-1185">Reference proteome</keyword>
<feature type="region of interest" description="Disordered" evidence="1">
    <location>
        <begin position="204"/>
        <end position="248"/>
    </location>
</feature>
<accession>A0A1I8G1F9</accession>
<name>A0A1I8G1F9_9PLAT</name>
<dbReference type="WBParaSite" id="maker-uti_cns_0000544-snap-gene-0.13-mRNA-1">
    <property type="protein sequence ID" value="maker-uti_cns_0000544-snap-gene-0.13-mRNA-1"/>
    <property type="gene ID" value="maker-uti_cns_0000544-snap-gene-0.13"/>
</dbReference>
<feature type="compositionally biased region" description="Pro residues" evidence="1">
    <location>
        <begin position="141"/>
        <end position="150"/>
    </location>
</feature>
<feature type="region of interest" description="Disordered" evidence="1">
    <location>
        <begin position="132"/>
        <end position="182"/>
    </location>
</feature>
<feature type="compositionally biased region" description="Polar residues" evidence="1">
    <location>
        <begin position="1"/>
        <end position="62"/>
    </location>
</feature>
<evidence type="ECO:0000313" key="2">
    <source>
        <dbReference type="Proteomes" id="UP000095280"/>
    </source>
</evidence>
<feature type="region of interest" description="Disordered" evidence="1">
    <location>
        <begin position="1"/>
        <end position="117"/>
    </location>
</feature>
<proteinExistence type="predicted"/>
<evidence type="ECO:0000313" key="3">
    <source>
        <dbReference type="WBParaSite" id="maker-uti_cns_0000544-snap-gene-0.13-mRNA-1"/>
    </source>
</evidence>
<feature type="compositionally biased region" description="Polar residues" evidence="1">
    <location>
        <begin position="223"/>
        <end position="238"/>
    </location>
</feature>
<sequence>RTSQEPRTSSSSRRSQEPRTSSSSRTSQEPRTSSSSRTSQEPRTSSSSRRSQEPRTSSSSRLDQQRRMSKTGSNPGFNLRASPRKGSATDLLVGSGGSGASGASASSTTAVAGGIGSGDSLLRTVIRANLPESLRQLRQAPSPPPPPPPQHSHSVPVIITSAPQADCSGGCGGGDGPEEANRSFTLSIPSVQQRRHSLTNQMGSGIQQMVGGGPNTEIPFVTPNGSKTGSRRPSTQGAPTDRLGIAPNNARRSSFNALSDTVMNLFAGANKPG</sequence>